<feature type="repeat" description="NHL" evidence="8">
    <location>
        <begin position="865"/>
        <end position="899"/>
    </location>
</feature>
<feature type="domain" description="RING-type" evidence="11">
    <location>
        <begin position="391"/>
        <end position="434"/>
    </location>
</feature>
<dbReference type="Gene3D" id="2.120.10.30">
    <property type="entry name" value="TolB, C-terminal domain"/>
    <property type="match status" value="2"/>
</dbReference>
<dbReference type="InterPro" id="IPR013083">
    <property type="entry name" value="Znf_RING/FYVE/PHD"/>
</dbReference>
<evidence type="ECO:0000256" key="2">
    <source>
        <dbReference type="ARBA" id="ARBA00022723"/>
    </source>
</evidence>
<organism evidence="13 14">
    <name type="scientific">Stylophora pistillata</name>
    <name type="common">Smooth cauliflower coral</name>
    <dbReference type="NCBI Taxonomy" id="50429"/>
    <lineage>
        <taxon>Eukaryota</taxon>
        <taxon>Metazoa</taxon>
        <taxon>Cnidaria</taxon>
        <taxon>Anthozoa</taxon>
        <taxon>Hexacorallia</taxon>
        <taxon>Scleractinia</taxon>
        <taxon>Astrocoeniina</taxon>
        <taxon>Pocilloporidae</taxon>
        <taxon>Stylophora</taxon>
    </lineage>
</organism>
<dbReference type="Proteomes" id="UP000225706">
    <property type="component" value="Unassembled WGS sequence"/>
</dbReference>
<dbReference type="SUPFAM" id="SSF101898">
    <property type="entry name" value="NHL repeat"/>
    <property type="match status" value="1"/>
</dbReference>
<dbReference type="InterPro" id="IPR001258">
    <property type="entry name" value="NHL_repeat"/>
</dbReference>
<evidence type="ECO:0000256" key="9">
    <source>
        <dbReference type="SAM" id="Coils"/>
    </source>
</evidence>
<dbReference type="Pfam" id="PF17170">
    <property type="entry name" value="DUF5128"/>
    <property type="match status" value="1"/>
</dbReference>
<dbReference type="EMBL" id="LSMT01000070">
    <property type="protein sequence ID" value="PFX29173.1"/>
    <property type="molecule type" value="Genomic_DNA"/>
</dbReference>
<feature type="repeat" description="Filamin" evidence="7">
    <location>
        <begin position="744"/>
        <end position="848"/>
    </location>
</feature>
<dbReference type="PROSITE" id="PS51125">
    <property type="entry name" value="NHL"/>
    <property type="match status" value="4"/>
</dbReference>
<dbReference type="Gene3D" id="2.60.40.10">
    <property type="entry name" value="Immunoglobulins"/>
    <property type="match status" value="1"/>
</dbReference>
<evidence type="ECO:0000259" key="12">
    <source>
        <dbReference type="PROSITE" id="PS50119"/>
    </source>
</evidence>
<dbReference type="SMART" id="SM00336">
    <property type="entry name" value="BBOX"/>
    <property type="match status" value="2"/>
</dbReference>
<evidence type="ECO:0000256" key="3">
    <source>
        <dbReference type="ARBA" id="ARBA00022737"/>
    </source>
</evidence>
<keyword evidence="2" id="KW-0479">Metal-binding</keyword>
<evidence type="ECO:0000259" key="11">
    <source>
        <dbReference type="PROSITE" id="PS50089"/>
    </source>
</evidence>
<keyword evidence="9" id="KW-0175">Coiled coil</keyword>
<name>A0A2B4SJ98_STYPI</name>
<evidence type="ECO:0000256" key="5">
    <source>
        <dbReference type="ARBA" id="ARBA00022833"/>
    </source>
</evidence>
<dbReference type="InterPro" id="IPR001298">
    <property type="entry name" value="Filamin/ABP280_rpt"/>
</dbReference>
<evidence type="ECO:0000313" key="14">
    <source>
        <dbReference type="Proteomes" id="UP000225706"/>
    </source>
</evidence>
<dbReference type="InterPro" id="IPR014756">
    <property type="entry name" value="Ig_E-set"/>
</dbReference>
<evidence type="ECO:0000313" key="13">
    <source>
        <dbReference type="EMBL" id="PFX29173.1"/>
    </source>
</evidence>
<feature type="coiled-coil region" evidence="9">
    <location>
        <begin position="571"/>
        <end position="616"/>
    </location>
</feature>
<dbReference type="Pfam" id="PF00643">
    <property type="entry name" value="zf-B_box"/>
    <property type="match status" value="1"/>
</dbReference>
<dbReference type="PANTHER" id="PTHR24104">
    <property type="entry name" value="E3 UBIQUITIN-PROTEIN LIGASE NHLRC1-RELATED"/>
    <property type="match status" value="1"/>
</dbReference>
<evidence type="ECO:0000256" key="7">
    <source>
        <dbReference type="PROSITE-ProRule" id="PRU00087"/>
    </source>
</evidence>
<evidence type="ECO:0000256" key="1">
    <source>
        <dbReference type="ARBA" id="ARBA00008518"/>
    </source>
</evidence>
<dbReference type="InterPro" id="IPR013783">
    <property type="entry name" value="Ig-like_fold"/>
</dbReference>
<accession>A0A2B4SJ98</accession>
<dbReference type="PROSITE" id="PS50194">
    <property type="entry name" value="FILAMIN_REPEAT"/>
    <property type="match status" value="1"/>
</dbReference>
<dbReference type="SMART" id="SM00557">
    <property type="entry name" value="IG_FLMN"/>
    <property type="match status" value="1"/>
</dbReference>
<dbReference type="PANTHER" id="PTHR24104:SF57">
    <property type="entry name" value="BEE-MILK PROTEIN"/>
    <property type="match status" value="1"/>
</dbReference>
<gene>
    <name evidence="13" type="primary">trim71</name>
    <name evidence="13" type="ORF">AWC38_SpisGene6089</name>
</gene>
<keyword evidence="4 6" id="KW-0863">Zinc-finger</keyword>
<dbReference type="Gene3D" id="3.30.160.60">
    <property type="entry name" value="Classic Zinc Finger"/>
    <property type="match status" value="1"/>
</dbReference>
<dbReference type="OrthoDB" id="342730at2759"/>
<evidence type="ECO:0000256" key="10">
    <source>
        <dbReference type="SAM" id="MobiDB-lite"/>
    </source>
</evidence>
<protein>
    <submittedName>
        <fullName evidence="13">E3 ubiquitin-protein ligase TRIM71</fullName>
    </submittedName>
</protein>
<dbReference type="SUPFAM" id="SSF81296">
    <property type="entry name" value="E set domains"/>
    <property type="match status" value="1"/>
</dbReference>
<dbReference type="InterPro" id="IPR011042">
    <property type="entry name" value="6-blade_b-propeller_TolB-like"/>
</dbReference>
<dbReference type="PROSITE" id="PS50119">
    <property type="entry name" value="ZF_BBOX"/>
    <property type="match status" value="1"/>
</dbReference>
<evidence type="ECO:0000256" key="8">
    <source>
        <dbReference type="PROSITE-ProRule" id="PRU00504"/>
    </source>
</evidence>
<dbReference type="Gene3D" id="3.30.40.10">
    <property type="entry name" value="Zinc/RING finger domain, C3HC4 (zinc finger)"/>
    <property type="match status" value="1"/>
</dbReference>
<keyword evidence="14" id="KW-1185">Reference proteome</keyword>
<dbReference type="SUPFAM" id="SSF57845">
    <property type="entry name" value="B-box zinc-binding domain"/>
    <property type="match status" value="1"/>
</dbReference>
<dbReference type="InterPro" id="IPR050952">
    <property type="entry name" value="TRIM-NHL_E3_ligases"/>
</dbReference>
<dbReference type="GO" id="GO:0000209">
    <property type="term" value="P:protein polyubiquitination"/>
    <property type="evidence" value="ECO:0007669"/>
    <property type="project" value="TreeGrafter"/>
</dbReference>
<sequence>MFLGGDYKFLLMVMGLSGATSTHACLWCLIHKLDRWDTSKPLNHYNLGEMKRTLDHIKSMLPLKKYSVINKPLFNIELDHIILDELHLMMRVTDRLTENIITEVMERDGEADMRKKRGEKQGIYLESLVSTINKIGIPFSIWEKKNSDGKGSGSYEWTSLIGSDKKKMMELLPAQLAKIDIHYPEIRQTVVQLWSDFHKLYNIISDYDTKAGQYLEVEEKGKKFIDLFCSLAGKRMNYDKKRVTPYMHTIPYHVPHFIKNFSTMKQFTGQGVEKNNDDAKRIFFQKSNKWDVARDVLQSESRQIALQGYEREKRKYNNQNKNYWEEGIVETRKKRQRSQVITSEEPGPSDELTEQEEDLGKLSVSQLKERIKSKNIQKIMDAKKLQEDLRCCVCMNTYTDPKQLPCLHFFCLQCLNDIQRQSKDCDIITCPECRLEFSVENSGNLSDLPTNICVSNMLNVVAIKEGNITEVKCGNCDKRSSNCFFCFHCCSFWCEECVVAHNTIKTNRGHRVRLVNDLRDYDFKELSRRIVGPAFCCKKDHENEELRFFCKNCERAICNICIVTDHKRHTLMLLEDAVDEAKAEVESLINSKKKLIEEKKSKINEVEEKCTKFQNKTSIAKHSARAFADDMIAVIEAKTQEMFEKVDKNSKEVFDFFKRQQSCLEKQIEVIEKDCKETEEFVEQSASVELLRYKSKLEKSPCVFEHETGSHDDLSVFCHLLLEKNDTLMDAVKSQGIGSVKTLQTLTSPDESCVEGKRKCGKSTVGFKERFVITTKNVRGEQCYTEDDRIRVKVVNWDSRDSVTTAQVRDNQDGTYFITNLFAQTGKHEISVTINEEHVRGSPFAVVVKARSVTPVSKFGEQRLHPGSLSKPWGIAVSPCNEIAVTESNANSVKIFSYNGTYLRSFGRKGNKEGEFYYPTGIAFKDGEKILVSDTFNHRVQFFCDHGNYLGQFGGEGSLDHQLKYPHGLFVDSVGNIIVADSGNKLVKFFSPTGFCLKKIGEEYHLKKPFNCIQHDNLFLISDISEHCIKVFDSKGQFQYKIGKRGQGDGEFNEPSHVSVYRPGELIICDSLNHRVQIFKLNGTFVLKFGEKGDNAGEFKRPTSSAVLRDDKIVLIDCFNDRIQILSE</sequence>
<dbReference type="PROSITE" id="PS50089">
    <property type="entry name" value="ZF_RING_2"/>
    <property type="match status" value="1"/>
</dbReference>
<dbReference type="InterPro" id="IPR000315">
    <property type="entry name" value="Znf_B-box"/>
</dbReference>
<reference evidence="14" key="1">
    <citation type="journal article" date="2017" name="bioRxiv">
        <title>Comparative analysis of the genomes of Stylophora pistillata and Acropora digitifera provides evidence for extensive differences between species of corals.</title>
        <authorList>
            <person name="Voolstra C.R."/>
            <person name="Li Y."/>
            <person name="Liew Y.J."/>
            <person name="Baumgarten S."/>
            <person name="Zoccola D."/>
            <person name="Flot J.-F."/>
            <person name="Tambutte S."/>
            <person name="Allemand D."/>
            <person name="Aranda M."/>
        </authorList>
    </citation>
    <scope>NUCLEOTIDE SEQUENCE [LARGE SCALE GENOMIC DNA]</scope>
</reference>
<feature type="region of interest" description="Disordered" evidence="10">
    <location>
        <begin position="335"/>
        <end position="358"/>
    </location>
</feature>
<comment type="caution">
    <text evidence="13">The sequence shown here is derived from an EMBL/GenBank/DDBJ whole genome shotgun (WGS) entry which is preliminary data.</text>
</comment>
<proteinExistence type="inferred from homology"/>
<dbReference type="PROSITE" id="PS00518">
    <property type="entry name" value="ZF_RING_1"/>
    <property type="match status" value="1"/>
</dbReference>
<keyword evidence="5" id="KW-0862">Zinc</keyword>
<dbReference type="InterPro" id="IPR001841">
    <property type="entry name" value="Znf_RING"/>
</dbReference>
<dbReference type="AlphaFoldDB" id="A0A2B4SJ98"/>
<dbReference type="InterPro" id="IPR017868">
    <property type="entry name" value="Filamin/ABP280_repeat-like"/>
</dbReference>
<dbReference type="SUPFAM" id="SSF57850">
    <property type="entry name" value="RING/U-box"/>
    <property type="match status" value="1"/>
</dbReference>
<feature type="repeat" description="NHL" evidence="8">
    <location>
        <begin position="950"/>
        <end position="993"/>
    </location>
</feature>
<feature type="repeat" description="NHL" evidence="8">
    <location>
        <begin position="903"/>
        <end position="946"/>
    </location>
</feature>
<keyword evidence="3" id="KW-0677">Repeat</keyword>
<dbReference type="GO" id="GO:0008270">
    <property type="term" value="F:zinc ion binding"/>
    <property type="evidence" value="ECO:0007669"/>
    <property type="project" value="UniProtKB-KW"/>
</dbReference>
<dbReference type="GO" id="GO:0043161">
    <property type="term" value="P:proteasome-mediated ubiquitin-dependent protein catabolic process"/>
    <property type="evidence" value="ECO:0007669"/>
    <property type="project" value="TreeGrafter"/>
</dbReference>
<dbReference type="InterPro" id="IPR017907">
    <property type="entry name" value="Znf_RING_CS"/>
</dbReference>
<evidence type="ECO:0000256" key="4">
    <source>
        <dbReference type="ARBA" id="ARBA00022771"/>
    </source>
</evidence>
<feature type="repeat" description="NHL" evidence="8">
    <location>
        <begin position="1039"/>
        <end position="1082"/>
    </location>
</feature>
<comment type="similarity">
    <text evidence="1">Belongs to the TRIM/RBCC family.</text>
</comment>
<feature type="domain" description="B box-type" evidence="12">
    <location>
        <begin position="531"/>
        <end position="574"/>
    </location>
</feature>
<dbReference type="SMART" id="SM00184">
    <property type="entry name" value="RING"/>
    <property type="match status" value="1"/>
</dbReference>
<dbReference type="GO" id="GO:0061630">
    <property type="term" value="F:ubiquitin protein ligase activity"/>
    <property type="evidence" value="ECO:0007669"/>
    <property type="project" value="TreeGrafter"/>
</dbReference>
<feature type="compositionally biased region" description="Acidic residues" evidence="10">
    <location>
        <begin position="347"/>
        <end position="357"/>
    </location>
</feature>
<dbReference type="Pfam" id="PF00630">
    <property type="entry name" value="Filamin"/>
    <property type="match status" value="1"/>
</dbReference>
<evidence type="ECO:0000256" key="6">
    <source>
        <dbReference type="PROSITE-ProRule" id="PRU00024"/>
    </source>
</evidence>